<evidence type="ECO:0000259" key="2">
    <source>
        <dbReference type="Pfam" id="PF07238"/>
    </source>
</evidence>
<evidence type="ECO:0000313" key="5">
    <source>
        <dbReference type="Proteomes" id="UP000244189"/>
    </source>
</evidence>
<dbReference type="Proteomes" id="UP000244189">
    <property type="component" value="Unassembled WGS sequence"/>
</dbReference>
<protein>
    <submittedName>
        <fullName evidence="3">PilZ domain-containing protein</fullName>
    </submittedName>
    <submittedName>
        <fullName evidence="4">Pilus assembly protein PilZ</fullName>
    </submittedName>
</protein>
<accession>A0A5E7Y1I1</accession>
<sequence>MMDSEKSNPFGSSVPDMTQPVPIPPADSTGEELRQAFRKAVKMRAHLRDRGQTRFEIEVTDLSLSGFRAETSFTLWPGTVVWLTLPGLAALEAVVAWRDKFKYGCAFAKPLHPAVFDHIVALSQR</sequence>
<feature type="region of interest" description="Disordered" evidence="1">
    <location>
        <begin position="1"/>
        <end position="29"/>
    </location>
</feature>
<reference evidence="3 5" key="1">
    <citation type="submission" date="2018-04" db="EMBL/GenBank/DDBJ databases">
        <title>Genomic Encyclopedia of Type Strains, Phase III (KMG-III): the genomes of soil and plant-associated and newly described type strains.</title>
        <authorList>
            <person name="Whitman W."/>
        </authorList>
    </citation>
    <scope>NUCLEOTIDE SEQUENCE [LARGE SCALE GENOMIC DNA]</scope>
    <source>
        <strain evidence="3 5">MA101b</strain>
    </source>
</reference>
<name>A0A2T5GRM7_9SPHN</name>
<proteinExistence type="predicted"/>
<dbReference type="SUPFAM" id="SSF141371">
    <property type="entry name" value="PilZ domain-like"/>
    <property type="match status" value="1"/>
</dbReference>
<feature type="domain" description="PilZ" evidence="2">
    <location>
        <begin position="33"/>
        <end position="122"/>
    </location>
</feature>
<organism evidence="3 5">
    <name type="scientific">Sphingomonas aurantiaca</name>
    <dbReference type="NCBI Taxonomy" id="185949"/>
    <lineage>
        <taxon>Bacteria</taxon>
        <taxon>Pseudomonadati</taxon>
        <taxon>Pseudomonadota</taxon>
        <taxon>Alphaproteobacteria</taxon>
        <taxon>Sphingomonadales</taxon>
        <taxon>Sphingomonadaceae</taxon>
        <taxon>Sphingomonas</taxon>
    </lineage>
</organism>
<evidence type="ECO:0000313" key="6">
    <source>
        <dbReference type="Proteomes" id="UP000326857"/>
    </source>
</evidence>
<evidence type="ECO:0000256" key="1">
    <source>
        <dbReference type="SAM" id="MobiDB-lite"/>
    </source>
</evidence>
<dbReference type="Proteomes" id="UP000326857">
    <property type="component" value="Unassembled WGS sequence"/>
</dbReference>
<dbReference type="InterPro" id="IPR009875">
    <property type="entry name" value="PilZ_domain"/>
</dbReference>
<evidence type="ECO:0000313" key="3">
    <source>
        <dbReference type="EMBL" id="PTQ61987.1"/>
    </source>
</evidence>
<dbReference type="GO" id="GO:0035438">
    <property type="term" value="F:cyclic-di-GMP binding"/>
    <property type="evidence" value="ECO:0007669"/>
    <property type="project" value="InterPro"/>
</dbReference>
<dbReference type="AlphaFoldDB" id="A0A2T5GRM7"/>
<dbReference type="Gene3D" id="2.40.10.220">
    <property type="entry name" value="predicted glycosyltransferase like domains"/>
    <property type="match status" value="1"/>
</dbReference>
<dbReference type="EMBL" id="QAOG01000001">
    <property type="protein sequence ID" value="PTQ61987.1"/>
    <property type="molecule type" value="Genomic_DNA"/>
</dbReference>
<accession>A0A2T5GRM7</accession>
<evidence type="ECO:0000313" key="4">
    <source>
        <dbReference type="EMBL" id="VVT00630.1"/>
    </source>
</evidence>
<gene>
    <name evidence="3" type="ORF">C8J26_0258</name>
    <name evidence="4" type="ORF">SPHINGO391_350086</name>
</gene>
<keyword evidence="5" id="KW-1185">Reference proteome</keyword>
<dbReference type="EMBL" id="CABVLI010000029">
    <property type="protein sequence ID" value="VVT00630.1"/>
    <property type="molecule type" value="Genomic_DNA"/>
</dbReference>
<dbReference type="Pfam" id="PF07238">
    <property type="entry name" value="PilZ"/>
    <property type="match status" value="1"/>
</dbReference>
<reference evidence="4 6" key="2">
    <citation type="submission" date="2019-09" db="EMBL/GenBank/DDBJ databases">
        <authorList>
            <person name="Dittami M. S."/>
        </authorList>
    </citation>
    <scope>NUCLEOTIDE SEQUENCE [LARGE SCALE GENOMIC DNA]</scope>
    <source>
        <strain evidence="4">SPHINGO391</strain>
    </source>
</reference>